<evidence type="ECO:0000256" key="1">
    <source>
        <dbReference type="SAM" id="MobiDB-lite"/>
    </source>
</evidence>
<comment type="caution">
    <text evidence="2">The sequence shown here is derived from an EMBL/GenBank/DDBJ whole genome shotgun (WGS) entry which is preliminary data.</text>
</comment>
<evidence type="ECO:0008006" key="4">
    <source>
        <dbReference type="Google" id="ProtNLM"/>
    </source>
</evidence>
<evidence type="ECO:0000313" key="2">
    <source>
        <dbReference type="EMBL" id="MEU1956796.1"/>
    </source>
</evidence>
<feature type="region of interest" description="Disordered" evidence="1">
    <location>
        <begin position="162"/>
        <end position="199"/>
    </location>
</feature>
<feature type="compositionally biased region" description="Basic and acidic residues" evidence="1">
    <location>
        <begin position="181"/>
        <end position="192"/>
    </location>
</feature>
<dbReference type="Proteomes" id="UP001550628">
    <property type="component" value="Unassembled WGS sequence"/>
</dbReference>
<organism evidence="2 3">
    <name type="scientific">Nocardia rhamnosiphila</name>
    <dbReference type="NCBI Taxonomy" id="426716"/>
    <lineage>
        <taxon>Bacteria</taxon>
        <taxon>Bacillati</taxon>
        <taxon>Actinomycetota</taxon>
        <taxon>Actinomycetes</taxon>
        <taxon>Mycobacteriales</taxon>
        <taxon>Nocardiaceae</taxon>
        <taxon>Nocardia</taxon>
    </lineage>
</organism>
<reference evidence="2 3" key="1">
    <citation type="submission" date="2024-06" db="EMBL/GenBank/DDBJ databases">
        <title>The Natural Products Discovery Center: Release of the First 8490 Sequenced Strains for Exploring Actinobacteria Biosynthetic Diversity.</title>
        <authorList>
            <person name="Kalkreuter E."/>
            <person name="Kautsar S.A."/>
            <person name="Yang D."/>
            <person name="Bader C.D."/>
            <person name="Teijaro C.N."/>
            <person name="Fluegel L."/>
            <person name="Davis C.M."/>
            <person name="Simpson J.R."/>
            <person name="Lauterbach L."/>
            <person name="Steele A.D."/>
            <person name="Gui C."/>
            <person name="Meng S."/>
            <person name="Li G."/>
            <person name="Viehrig K."/>
            <person name="Ye F."/>
            <person name="Su P."/>
            <person name="Kiefer A.F."/>
            <person name="Nichols A."/>
            <person name="Cepeda A.J."/>
            <person name="Yan W."/>
            <person name="Fan B."/>
            <person name="Jiang Y."/>
            <person name="Adhikari A."/>
            <person name="Zheng C.-J."/>
            <person name="Schuster L."/>
            <person name="Cowan T.M."/>
            <person name="Smanski M.J."/>
            <person name="Chevrette M.G."/>
            <person name="De Carvalho L.P.S."/>
            <person name="Shen B."/>
        </authorList>
    </citation>
    <scope>NUCLEOTIDE SEQUENCE [LARGE SCALE GENOMIC DNA]</scope>
    <source>
        <strain evidence="2 3">NPDC019708</strain>
    </source>
</reference>
<gene>
    <name evidence="2" type="ORF">ABZ510_33715</name>
</gene>
<feature type="compositionally biased region" description="Low complexity" evidence="1">
    <location>
        <begin position="162"/>
        <end position="174"/>
    </location>
</feature>
<dbReference type="RefSeq" id="WP_356959875.1">
    <property type="nucleotide sequence ID" value="NZ_JBEYBD010000037.1"/>
</dbReference>
<protein>
    <recommendedName>
        <fullName evidence="4">Replication protein</fullName>
    </recommendedName>
</protein>
<dbReference type="EMBL" id="JBEYBF010000045">
    <property type="protein sequence ID" value="MEU1956796.1"/>
    <property type="molecule type" value="Genomic_DNA"/>
</dbReference>
<proteinExistence type="predicted"/>
<evidence type="ECO:0000313" key="3">
    <source>
        <dbReference type="Proteomes" id="UP001550628"/>
    </source>
</evidence>
<keyword evidence="3" id="KW-1185">Reference proteome</keyword>
<sequence>MELPEDAYTGVPACWWSRRRWVALNMALYDLLYPKLRATLRAPSVSRNTYQAWVIAESRCADIVTGRDCRPSVRHLSQRIARHPRTVKRCRQLAGLLDTRQVVFRGRQRTKLERLDSWARGDQARGWTAVAALIDSPAYAHLVDNSTLELLLQQDFVTPLPRSGGSLSLSPPTSVQSHQNVIERRAPRDKDSRRRPRKARNYDQKALLLGARIRSDERFPLWLRRLGVQGLAAVLTKRARAGWLADDVHAALDDVWAGGTKVFDSPRDPYAYLAWLLSRTPVDAPPALYERAREAQLEMDRRTLIQKEAQQRRAEALAATPAAPDSPARAAVMAAAAALGQKAISGAAVRRAGQRAARQELARQARTAE</sequence>
<accession>A0ABV2X0W6</accession>
<name>A0ABV2X0W6_9NOCA</name>